<dbReference type="PRINTS" id="PR01046">
    <property type="entry name" value="TRNASYNTHPRO"/>
</dbReference>
<feature type="domain" description="Aminoacyl-transfer RNA synthetases class-II family profile" evidence="13">
    <location>
        <begin position="33"/>
        <end position="452"/>
    </location>
</feature>
<dbReference type="InterPro" id="IPR007214">
    <property type="entry name" value="YbaK/aa-tRNA-synth-assoc-dom"/>
</dbReference>
<evidence type="ECO:0000256" key="11">
    <source>
        <dbReference type="ARBA" id="ARBA00047671"/>
    </source>
</evidence>
<organism evidence="14 15">
    <name type="scientific">Enterococcus italicus (strain DSM 15952 / CCUG 50447 / LMG 22039 / TP 1.5)</name>
    <dbReference type="NCBI Taxonomy" id="888064"/>
    <lineage>
        <taxon>Bacteria</taxon>
        <taxon>Bacillati</taxon>
        <taxon>Bacillota</taxon>
        <taxon>Bacilli</taxon>
        <taxon>Lactobacillales</taxon>
        <taxon>Enterococcaceae</taxon>
        <taxon>Enterococcus</taxon>
    </lineage>
</organism>
<dbReference type="FunFam" id="3.40.50.800:FF:000011">
    <property type="entry name" value="Proline--tRNA ligase"/>
    <property type="match status" value="1"/>
</dbReference>
<dbReference type="InterPro" id="IPR002316">
    <property type="entry name" value="Pro-tRNA-ligase_IIa"/>
</dbReference>
<keyword evidence="8" id="KW-0067">ATP-binding</keyword>
<dbReference type="InterPro" id="IPR050062">
    <property type="entry name" value="Pro-tRNA_synthetase"/>
</dbReference>
<evidence type="ECO:0000256" key="6">
    <source>
        <dbReference type="ARBA" id="ARBA00022598"/>
    </source>
</evidence>
<dbReference type="OrthoDB" id="9809052at2"/>
<evidence type="ECO:0000256" key="4">
    <source>
        <dbReference type="ARBA" id="ARBA00019110"/>
    </source>
</evidence>
<comment type="subcellular location">
    <subcellularLocation>
        <location evidence="1">Cytoplasm</location>
    </subcellularLocation>
</comment>
<dbReference type="GO" id="GO:0004827">
    <property type="term" value="F:proline-tRNA ligase activity"/>
    <property type="evidence" value="ECO:0007669"/>
    <property type="project" value="UniProtKB-UniRule"/>
</dbReference>
<dbReference type="SUPFAM" id="SSF55681">
    <property type="entry name" value="Class II aaRS and biotin synthetases"/>
    <property type="match status" value="1"/>
</dbReference>
<keyword evidence="6 14" id="KW-0436">Ligase</keyword>
<dbReference type="Pfam" id="PF03129">
    <property type="entry name" value="HGTP_anticodon"/>
    <property type="match status" value="1"/>
</dbReference>
<evidence type="ECO:0000256" key="5">
    <source>
        <dbReference type="ARBA" id="ARBA00022490"/>
    </source>
</evidence>
<keyword evidence="7" id="KW-0547">Nucleotide-binding</keyword>
<dbReference type="PANTHER" id="PTHR42753">
    <property type="entry name" value="MITOCHONDRIAL RIBOSOME PROTEIN L39/PROLYL-TRNA LIGASE FAMILY MEMBER"/>
    <property type="match status" value="1"/>
</dbReference>
<dbReference type="EMBL" id="AEPV01000066">
    <property type="protein sequence ID" value="EFU73484.1"/>
    <property type="molecule type" value="Genomic_DNA"/>
</dbReference>
<dbReference type="SUPFAM" id="SSF55826">
    <property type="entry name" value="YbaK/ProRS associated domain"/>
    <property type="match status" value="1"/>
</dbReference>
<dbReference type="GO" id="GO:0005524">
    <property type="term" value="F:ATP binding"/>
    <property type="evidence" value="ECO:0007669"/>
    <property type="project" value="UniProtKB-KW"/>
</dbReference>
<dbReference type="PATRIC" id="fig|888064.11.peg.44"/>
<dbReference type="Gene3D" id="3.30.930.10">
    <property type="entry name" value="Bira Bifunctional Protein, Domain 2"/>
    <property type="match status" value="2"/>
</dbReference>
<evidence type="ECO:0000256" key="2">
    <source>
        <dbReference type="ARBA" id="ARBA00011738"/>
    </source>
</evidence>
<comment type="caution">
    <text evidence="14">The sequence shown here is derived from an EMBL/GenBank/DDBJ whole genome shotgun (WGS) entry which is preliminary data.</text>
</comment>
<dbReference type="GO" id="GO:0006433">
    <property type="term" value="P:prolyl-tRNA aminoacylation"/>
    <property type="evidence" value="ECO:0007669"/>
    <property type="project" value="UniProtKB-UniRule"/>
</dbReference>
<dbReference type="Pfam" id="PF00587">
    <property type="entry name" value="tRNA-synt_2b"/>
    <property type="match status" value="1"/>
</dbReference>
<reference evidence="14 15" key="1">
    <citation type="submission" date="2010-12" db="EMBL/GenBank/DDBJ databases">
        <authorList>
            <person name="Muzny D."/>
            <person name="Qin X."/>
            <person name="Deng J."/>
            <person name="Jiang H."/>
            <person name="Liu Y."/>
            <person name="Qu J."/>
            <person name="Song X.-Z."/>
            <person name="Zhang L."/>
            <person name="Thornton R."/>
            <person name="Coyle M."/>
            <person name="Francisco L."/>
            <person name="Jackson L."/>
            <person name="Javaid M."/>
            <person name="Korchina V."/>
            <person name="Kovar C."/>
            <person name="Mata R."/>
            <person name="Mathew T."/>
            <person name="Ngo R."/>
            <person name="Nguyen L."/>
            <person name="Nguyen N."/>
            <person name="Okwuonu G."/>
            <person name="Ongeri F."/>
            <person name="Pham C."/>
            <person name="Simmons D."/>
            <person name="Wilczek-Boney K."/>
            <person name="Hale W."/>
            <person name="Jakkamsetti A."/>
            <person name="Pham P."/>
            <person name="Ruth R."/>
            <person name="San Lucas F."/>
            <person name="Warren J."/>
            <person name="Zhang J."/>
            <person name="Zhao Z."/>
            <person name="Zhou C."/>
            <person name="Zhu D."/>
            <person name="Lee S."/>
            <person name="Bess C."/>
            <person name="Blankenburg K."/>
            <person name="Forbes L."/>
            <person name="Fu Q."/>
            <person name="Gubbala S."/>
            <person name="Hirani K."/>
            <person name="Jayaseelan J.C."/>
            <person name="Lara F."/>
            <person name="Munidasa M."/>
            <person name="Palculict T."/>
            <person name="Patil S."/>
            <person name="Pu L.-L."/>
            <person name="Saada N."/>
            <person name="Tang L."/>
            <person name="Weissenberger G."/>
            <person name="Zhu Y."/>
            <person name="Hemphill L."/>
            <person name="Shang Y."/>
            <person name="Youmans B."/>
            <person name="Ayvaz T."/>
            <person name="Ross M."/>
            <person name="Santibanez J."/>
            <person name="Aqrawi P."/>
            <person name="Gross S."/>
            <person name="Joshi V."/>
            <person name="Fowler G."/>
            <person name="Nazareth L."/>
            <person name="Reid J."/>
            <person name="Worley K."/>
            <person name="Petrosino J."/>
            <person name="Highlander S."/>
            <person name="Gibbs R."/>
        </authorList>
    </citation>
    <scope>NUCLEOTIDE SEQUENCE [LARGE SCALE GENOMIC DNA]</scope>
    <source>
        <strain evidence="15">DSM 15952 / CCUG 50447 / LMG 22039 / TP 1.5</strain>
    </source>
</reference>
<dbReference type="InterPro" id="IPR004154">
    <property type="entry name" value="Anticodon-bd"/>
</dbReference>
<dbReference type="InterPro" id="IPR036621">
    <property type="entry name" value="Anticodon-bd_dom_sf"/>
</dbReference>
<dbReference type="GO" id="GO:0002161">
    <property type="term" value="F:aminoacyl-tRNA deacylase activity"/>
    <property type="evidence" value="ECO:0007669"/>
    <property type="project" value="InterPro"/>
</dbReference>
<proteinExistence type="predicted"/>
<dbReference type="PANTHER" id="PTHR42753:SF2">
    <property type="entry name" value="PROLINE--TRNA LIGASE"/>
    <property type="match status" value="1"/>
</dbReference>
<evidence type="ECO:0000256" key="8">
    <source>
        <dbReference type="ARBA" id="ARBA00022840"/>
    </source>
</evidence>
<dbReference type="PROSITE" id="PS50862">
    <property type="entry name" value="AA_TRNA_LIGASE_II"/>
    <property type="match status" value="1"/>
</dbReference>
<dbReference type="Proteomes" id="UP000010296">
    <property type="component" value="Unassembled WGS sequence"/>
</dbReference>
<dbReference type="InterPro" id="IPR004500">
    <property type="entry name" value="Pro-tRNA-synth_IIa_bac-type"/>
</dbReference>
<dbReference type="Pfam" id="PF04073">
    <property type="entry name" value="tRNA_edit"/>
    <property type="match status" value="1"/>
</dbReference>
<evidence type="ECO:0000259" key="13">
    <source>
        <dbReference type="PROSITE" id="PS50862"/>
    </source>
</evidence>
<keyword evidence="15" id="KW-1185">Reference proteome</keyword>
<dbReference type="eggNOG" id="COG0442">
    <property type="taxonomic scope" value="Bacteria"/>
</dbReference>
<dbReference type="InterPro" id="IPR044140">
    <property type="entry name" value="ProRS_anticodon_short"/>
</dbReference>
<evidence type="ECO:0000256" key="7">
    <source>
        <dbReference type="ARBA" id="ARBA00022741"/>
    </source>
</evidence>
<gene>
    <name evidence="14" type="primary">proS</name>
    <name evidence="14" type="ORF">HMPREF9088_1600</name>
</gene>
<evidence type="ECO:0000256" key="10">
    <source>
        <dbReference type="ARBA" id="ARBA00023146"/>
    </source>
</evidence>
<dbReference type="GO" id="GO:0005829">
    <property type="term" value="C:cytosol"/>
    <property type="evidence" value="ECO:0007669"/>
    <property type="project" value="TreeGrafter"/>
</dbReference>
<comment type="catalytic activity">
    <reaction evidence="11">
        <text>tRNA(Pro) + L-proline + ATP = L-prolyl-tRNA(Pro) + AMP + diphosphate</text>
        <dbReference type="Rhea" id="RHEA:14305"/>
        <dbReference type="Rhea" id="RHEA-COMP:9700"/>
        <dbReference type="Rhea" id="RHEA-COMP:9702"/>
        <dbReference type="ChEBI" id="CHEBI:30616"/>
        <dbReference type="ChEBI" id="CHEBI:33019"/>
        <dbReference type="ChEBI" id="CHEBI:60039"/>
        <dbReference type="ChEBI" id="CHEBI:78442"/>
        <dbReference type="ChEBI" id="CHEBI:78532"/>
        <dbReference type="ChEBI" id="CHEBI:456215"/>
        <dbReference type="EC" id="6.1.1.15"/>
    </reaction>
</comment>
<evidence type="ECO:0000313" key="15">
    <source>
        <dbReference type="Proteomes" id="UP000010296"/>
    </source>
</evidence>
<evidence type="ECO:0000256" key="1">
    <source>
        <dbReference type="ARBA" id="ARBA00004496"/>
    </source>
</evidence>
<dbReference type="NCBIfam" id="TIGR00409">
    <property type="entry name" value="proS_fam_II"/>
    <property type="match status" value="1"/>
</dbReference>
<dbReference type="HOGENOM" id="CLU_016739_0_0_9"/>
<dbReference type="InterPro" id="IPR002314">
    <property type="entry name" value="aa-tRNA-synt_IIb"/>
</dbReference>
<evidence type="ECO:0000313" key="14">
    <source>
        <dbReference type="EMBL" id="EFU73484.1"/>
    </source>
</evidence>
<dbReference type="InterPro" id="IPR006195">
    <property type="entry name" value="aa-tRNA-synth_II"/>
</dbReference>
<dbReference type="Gene3D" id="3.40.50.800">
    <property type="entry name" value="Anticodon-binding domain"/>
    <property type="match status" value="1"/>
</dbReference>
<keyword evidence="5" id="KW-0963">Cytoplasm</keyword>
<dbReference type="InterPro" id="IPR036754">
    <property type="entry name" value="YbaK/aa-tRNA-synt-asso_dom_sf"/>
</dbReference>
<accession>E6LGW0</accession>
<evidence type="ECO:0000256" key="9">
    <source>
        <dbReference type="ARBA" id="ARBA00022917"/>
    </source>
</evidence>
<dbReference type="GO" id="GO:0140096">
    <property type="term" value="F:catalytic activity, acting on a protein"/>
    <property type="evidence" value="ECO:0007669"/>
    <property type="project" value="UniProtKB-ARBA"/>
</dbReference>
<dbReference type="AlphaFoldDB" id="E6LGW0"/>
<protein>
    <recommendedName>
        <fullName evidence="4 12">Proline--tRNA ligase</fullName>
        <ecNumber evidence="3 12">6.1.1.15</ecNumber>
    </recommendedName>
</protein>
<dbReference type="InterPro" id="IPR045864">
    <property type="entry name" value="aa-tRNA-synth_II/BPL/LPL"/>
</dbReference>
<keyword evidence="10" id="KW-0030">Aminoacyl-tRNA synthetase</keyword>
<evidence type="ECO:0000256" key="12">
    <source>
        <dbReference type="NCBIfam" id="TIGR00409"/>
    </source>
</evidence>
<dbReference type="GO" id="GO:0016740">
    <property type="term" value="F:transferase activity"/>
    <property type="evidence" value="ECO:0007669"/>
    <property type="project" value="UniProtKB-ARBA"/>
</dbReference>
<dbReference type="STRING" id="888064.HMPREF9088_1600"/>
<name>E6LGW0_ENTI1</name>
<dbReference type="EC" id="6.1.1.15" evidence="3 12"/>
<dbReference type="CDD" id="cd00861">
    <property type="entry name" value="ProRS_anticodon_short"/>
    <property type="match status" value="1"/>
</dbReference>
<dbReference type="RefSeq" id="WP_007208613.1">
    <property type="nucleotide sequence ID" value="NZ_GL622241.1"/>
</dbReference>
<evidence type="ECO:0000256" key="3">
    <source>
        <dbReference type="ARBA" id="ARBA00012831"/>
    </source>
</evidence>
<dbReference type="SUPFAM" id="SSF52954">
    <property type="entry name" value="Class II aaRS ABD-related"/>
    <property type="match status" value="1"/>
</dbReference>
<keyword evidence="9" id="KW-0648">Protein biosynthesis</keyword>
<sequence>MKQSHLLVPTLRETPSEADVRSHQLLVRAGYIRQIATGVYAYLPLAQRVMKKITAIIKDELDAIGANEMQMPNILPMDYWQDDACRRLCTSSLFEVSDRNQRQYMLAPSQEKAFIELVRNEVQSYRKLPLKLYQVQMKYRDEKKPKFGFLYSREFLMTDFYSFHAGAVSLEQTYQQVESSIKTILARCGLTYHLVLGHTNRVGIEKVKEFMALASFGDEQLCLSDQGTYVATLDLAEAKYQGETSDQPPLPLEKVAQTADQEITIRSYLYFVDEQPTLIVLRASDQLNLEKVKLFYPEKQVIPASKEQKQLYFDATNGVVTPVHSSPEITVIADTYLQDLTNMTCYADEEGYLYLNVNSPRDFHISSYSDFRMVQEGDLMLDGEETLRIEKGLKIGHMMTMSKEYSQALSAQFIDETGQAVPTRICYCSIGVSRLLSLIVEQHCDENKIQWPNTVAPFDAHVVPIDYQDSDQQQLTDEIVEQMEQAEYEVLLDDRVERAGVKFADADLIGCPIRITIGKKAKEGIVEIKLHQSGDSLEIRKEELVATLAILTHTNE</sequence>
<comment type="subunit">
    <text evidence="2">Homodimer.</text>
</comment>